<dbReference type="AlphaFoldDB" id="A0AAV4SCG1"/>
<organism evidence="1 2">
    <name type="scientific">Caerostris darwini</name>
    <dbReference type="NCBI Taxonomy" id="1538125"/>
    <lineage>
        <taxon>Eukaryota</taxon>
        <taxon>Metazoa</taxon>
        <taxon>Ecdysozoa</taxon>
        <taxon>Arthropoda</taxon>
        <taxon>Chelicerata</taxon>
        <taxon>Arachnida</taxon>
        <taxon>Araneae</taxon>
        <taxon>Araneomorphae</taxon>
        <taxon>Entelegynae</taxon>
        <taxon>Araneoidea</taxon>
        <taxon>Araneidae</taxon>
        <taxon>Caerostris</taxon>
    </lineage>
</organism>
<proteinExistence type="predicted"/>
<name>A0AAV4SCG1_9ARAC</name>
<evidence type="ECO:0000313" key="2">
    <source>
        <dbReference type="Proteomes" id="UP001054837"/>
    </source>
</evidence>
<protein>
    <recommendedName>
        <fullName evidence="3">Ribosomal protein S10</fullName>
    </recommendedName>
</protein>
<dbReference type="Proteomes" id="UP001054837">
    <property type="component" value="Unassembled WGS sequence"/>
</dbReference>
<comment type="caution">
    <text evidence="1">The sequence shown here is derived from an EMBL/GenBank/DDBJ whole genome shotgun (WGS) entry which is preliminary data.</text>
</comment>
<reference evidence="1 2" key="1">
    <citation type="submission" date="2021-06" db="EMBL/GenBank/DDBJ databases">
        <title>Caerostris darwini draft genome.</title>
        <authorList>
            <person name="Kono N."/>
            <person name="Arakawa K."/>
        </authorList>
    </citation>
    <scope>NUCLEOTIDE SEQUENCE [LARGE SCALE GENOMIC DNA]</scope>
</reference>
<evidence type="ECO:0000313" key="1">
    <source>
        <dbReference type="EMBL" id="GIY32153.1"/>
    </source>
</evidence>
<dbReference type="EMBL" id="BPLQ01007749">
    <property type="protein sequence ID" value="GIY32153.1"/>
    <property type="molecule type" value="Genomic_DNA"/>
</dbReference>
<sequence>MKTNFASLTGNTYYIVEKGAPTHLEKQPFVDLSWGKKHNKEKPSVRSFPQDSQWKTLPWKELQSIKRKKKLDAFIIFLTVFETAKAAHRVLQPLRRMKRKKSSVEMNFEISVTRMESHSS</sequence>
<gene>
    <name evidence="1" type="ORF">CDAR_306681</name>
</gene>
<evidence type="ECO:0008006" key="3">
    <source>
        <dbReference type="Google" id="ProtNLM"/>
    </source>
</evidence>
<keyword evidence="2" id="KW-1185">Reference proteome</keyword>
<accession>A0AAV4SCG1</accession>